<gene>
    <name evidence="5" type="ORF">G1H19_17910</name>
</gene>
<evidence type="ECO:0000313" key="5">
    <source>
        <dbReference type="EMBL" id="NEL55857.1"/>
    </source>
</evidence>
<dbReference type="EMBL" id="JAAGWK010000026">
    <property type="protein sequence ID" value="NEL55857.1"/>
    <property type="molecule type" value="Genomic_DNA"/>
</dbReference>
<evidence type="ECO:0000313" key="6">
    <source>
        <dbReference type="Proteomes" id="UP000470470"/>
    </source>
</evidence>
<dbReference type="Gene3D" id="1.10.357.10">
    <property type="entry name" value="Tetracycline Repressor, domain 2"/>
    <property type="match status" value="1"/>
</dbReference>
<dbReference type="InterPro" id="IPR023772">
    <property type="entry name" value="DNA-bd_HTH_TetR-type_CS"/>
</dbReference>
<dbReference type="Pfam" id="PF00440">
    <property type="entry name" value="TetR_N"/>
    <property type="match status" value="1"/>
</dbReference>
<dbReference type="RefSeq" id="WP_162392457.1">
    <property type="nucleotide sequence ID" value="NZ_JAABOZ010000002.1"/>
</dbReference>
<dbReference type="GO" id="GO:0003700">
    <property type="term" value="F:DNA-binding transcription factor activity"/>
    <property type="evidence" value="ECO:0007669"/>
    <property type="project" value="TreeGrafter"/>
</dbReference>
<dbReference type="InterPro" id="IPR050109">
    <property type="entry name" value="HTH-type_TetR-like_transc_reg"/>
</dbReference>
<comment type="caution">
    <text evidence="5">The sequence shown here is derived from an EMBL/GenBank/DDBJ whole genome shotgun (WGS) entry which is preliminary data.</text>
</comment>
<name>A0A7K3WHH4_9ACTN</name>
<dbReference type="Pfam" id="PF19344">
    <property type="entry name" value="TetR_C_32"/>
    <property type="match status" value="1"/>
</dbReference>
<dbReference type="AlphaFoldDB" id="A0A7K3WHH4"/>
<evidence type="ECO:0000256" key="1">
    <source>
        <dbReference type="ARBA" id="ARBA00023125"/>
    </source>
</evidence>
<feature type="compositionally biased region" description="Low complexity" evidence="3">
    <location>
        <begin position="21"/>
        <end position="33"/>
    </location>
</feature>
<accession>A0A7K3WHH4</accession>
<dbReference type="InterPro" id="IPR036271">
    <property type="entry name" value="Tet_transcr_reg_TetR-rel_C_sf"/>
</dbReference>
<organism evidence="5 6">
    <name type="scientific">Goekera deserti</name>
    <dbReference type="NCBI Taxonomy" id="2497753"/>
    <lineage>
        <taxon>Bacteria</taxon>
        <taxon>Bacillati</taxon>
        <taxon>Actinomycetota</taxon>
        <taxon>Actinomycetes</taxon>
        <taxon>Geodermatophilales</taxon>
        <taxon>Geodermatophilaceae</taxon>
        <taxon>Goekera</taxon>
    </lineage>
</organism>
<dbReference type="SUPFAM" id="SSF46689">
    <property type="entry name" value="Homeodomain-like"/>
    <property type="match status" value="1"/>
</dbReference>
<dbReference type="InterPro" id="IPR009057">
    <property type="entry name" value="Homeodomain-like_sf"/>
</dbReference>
<sequence length="247" mass="26520">MDSESGSGRSGVGERSEVDQPEAVAADAPVAAPRAEDGRRSRWTEHRRVRREEFIGAAVSAVRLTGPDFSVDDVARVAGVSKTVLYRYFADKDELVDAVLDRIAQTILLPRLMGEMAQERGEGRDKMRAVVGAFVELIVAEPALYRFAYAHTGRAGGADLVAATEREVAETLTVLFAQLLRDSGRSPEAAGTWAYGVVGMVQLSAHWWASTRHVPAPVLVEQLTALAWEGLAVLLPSPAGPDTRAAG</sequence>
<dbReference type="InterPro" id="IPR045823">
    <property type="entry name" value="TetR_C_32"/>
</dbReference>
<evidence type="ECO:0000256" key="2">
    <source>
        <dbReference type="PROSITE-ProRule" id="PRU00335"/>
    </source>
</evidence>
<dbReference type="SUPFAM" id="SSF48498">
    <property type="entry name" value="Tetracyclin repressor-like, C-terminal domain"/>
    <property type="match status" value="1"/>
</dbReference>
<dbReference type="PROSITE" id="PS01081">
    <property type="entry name" value="HTH_TETR_1"/>
    <property type="match status" value="1"/>
</dbReference>
<reference evidence="5 6" key="1">
    <citation type="submission" date="2020-02" db="EMBL/GenBank/DDBJ databases">
        <title>The whole genome sequence of CPCC 205119.</title>
        <authorList>
            <person name="Jiang Z."/>
        </authorList>
    </citation>
    <scope>NUCLEOTIDE SEQUENCE [LARGE SCALE GENOMIC DNA]</scope>
    <source>
        <strain evidence="5 6">CPCC 205119</strain>
    </source>
</reference>
<feature type="DNA-binding region" description="H-T-H motif" evidence="2">
    <location>
        <begin position="70"/>
        <end position="89"/>
    </location>
</feature>
<dbReference type="Proteomes" id="UP000470470">
    <property type="component" value="Unassembled WGS sequence"/>
</dbReference>
<dbReference type="PROSITE" id="PS50977">
    <property type="entry name" value="HTH_TETR_2"/>
    <property type="match status" value="1"/>
</dbReference>
<dbReference type="InterPro" id="IPR001647">
    <property type="entry name" value="HTH_TetR"/>
</dbReference>
<feature type="compositionally biased region" description="Basic and acidic residues" evidence="3">
    <location>
        <begin position="34"/>
        <end position="43"/>
    </location>
</feature>
<evidence type="ECO:0000256" key="3">
    <source>
        <dbReference type="SAM" id="MobiDB-lite"/>
    </source>
</evidence>
<feature type="domain" description="HTH tetR-type" evidence="4">
    <location>
        <begin position="48"/>
        <end position="107"/>
    </location>
</feature>
<protein>
    <submittedName>
        <fullName evidence="5">TetR/AcrR family transcriptional regulator</fullName>
    </submittedName>
</protein>
<keyword evidence="1 2" id="KW-0238">DNA-binding</keyword>
<dbReference type="GO" id="GO:0000976">
    <property type="term" value="F:transcription cis-regulatory region binding"/>
    <property type="evidence" value="ECO:0007669"/>
    <property type="project" value="TreeGrafter"/>
</dbReference>
<proteinExistence type="predicted"/>
<keyword evidence="6" id="KW-1185">Reference proteome</keyword>
<dbReference type="PANTHER" id="PTHR30055">
    <property type="entry name" value="HTH-TYPE TRANSCRIPTIONAL REGULATOR RUTR"/>
    <property type="match status" value="1"/>
</dbReference>
<feature type="region of interest" description="Disordered" evidence="3">
    <location>
        <begin position="1"/>
        <end position="43"/>
    </location>
</feature>
<evidence type="ECO:0000259" key="4">
    <source>
        <dbReference type="PROSITE" id="PS50977"/>
    </source>
</evidence>
<dbReference type="PANTHER" id="PTHR30055:SF160">
    <property type="entry name" value="TRANSCRIPTIONAL REGULATORY PROTEIN (PROBABLY ASNC-FAMILY)-RELATED"/>
    <property type="match status" value="1"/>
</dbReference>